<dbReference type="EMBL" id="MH200927">
    <property type="protein sequence ID" value="AXS59137.1"/>
    <property type="molecule type" value="mRNA"/>
</dbReference>
<dbReference type="InterPro" id="IPR033139">
    <property type="entry name" value="Caspase_cys_AS"/>
</dbReference>
<dbReference type="PANTHER" id="PTHR22576">
    <property type="entry name" value="MUCOSA ASSOCIATED LYMPHOID TISSUE LYMPHOMA TRANSLOCATION PROTEIN 1/PARACASPASE"/>
    <property type="match status" value="1"/>
</dbReference>
<proteinExistence type="evidence at transcript level"/>
<comment type="similarity">
    <text evidence="1 2">Belongs to the peptidase C14A family.</text>
</comment>
<dbReference type="InterPro" id="IPR056260">
    <property type="entry name" value="Dredd_2nd"/>
</dbReference>
<evidence type="ECO:0000256" key="3">
    <source>
        <dbReference type="SAM" id="SignalP"/>
    </source>
</evidence>
<dbReference type="Pfam" id="PF23725">
    <property type="entry name" value="Dredd_N"/>
    <property type="match status" value="1"/>
</dbReference>
<dbReference type="InterPro" id="IPR052039">
    <property type="entry name" value="Caspase-related_regulators"/>
</dbReference>
<dbReference type="PROSITE" id="PS50208">
    <property type="entry name" value="CASPASE_P20"/>
    <property type="match status" value="1"/>
</dbReference>
<dbReference type="Pfam" id="PF23724">
    <property type="entry name" value="Dredd_2nd"/>
    <property type="match status" value="1"/>
</dbReference>
<dbReference type="InterPro" id="IPR056259">
    <property type="entry name" value="Dredd_N"/>
</dbReference>
<evidence type="ECO:0000259" key="5">
    <source>
        <dbReference type="PROSITE" id="PS50208"/>
    </source>
</evidence>
<dbReference type="InterPro" id="IPR029030">
    <property type="entry name" value="Caspase-like_dom_sf"/>
</dbReference>
<protein>
    <submittedName>
        <fullName evidence="6">Dredd protein</fullName>
    </submittedName>
</protein>
<sequence>MCLPKKENPDLVCFILFSSLTMMCIDASVQVEENAISDKNLNAINLEVITMIEKELEVYDLISLVFLLYDVPDTALDRLIILQRISRDIEGSHMNLLFDWALSAQGRPTWRQQFLEALTVCQLYNVIRKLGFNVSTIKKLYSSNEDSPHINPMKKVLYQLCENMTSNTFENFKKTLVSFDMNVLQYDTCELVLLELMSQKFITLRLLNFERSVPRCECQIEQLAKIIDREPELKRYATILRSTESKLNVKLESPSTSVEKPNLNITDNNTETCDYNEVFNMIEKLSLEDIPIDLKSDRQPSINLNDRYKITNEKRVGICCIINQEVFYPSKESMEYANENALPKRDGSTKDKVMLEKTMRALNFDIITRDNLNRNEMIAFIQEVLKKVSAEDSVFMLCILSHGIRGCVYAADSIPIKVDYIQSLVDEKQSLRGKPKVLILQACQEDDTTLPLVPDSPHNMRKTDFLVCWATAPELVAYRLSSKGSFFIQILCEIISIRGKREHLLDIFTIVNEEVVKKCTLWGVEQAPIVNHTLRKKLYLQMCG</sequence>
<dbReference type="Pfam" id="PF00656">
    <property type="entry name" value="Peptidase_C14"/>
    <property type="match status" value="1"/>
</dbReference>
<organism evidence="6">
    <name type="scientific">Leguminivora glycinivorella</name>
    <dbReference type="NCBI Taxonomy" id="1035111"/>
    <lineage>
        <taxon>Eukaryota</taxon>
        <taxon>Metazoa</taxon>
        <taxon>Ecdysozoa</taxon>
        <taxon>Arthropoda</taxon>
        <taxon>Hexapoda</taxon>
        <taxon>Insecta</taxon>
        <taxon>Pterygota</taxon>
        <taxon>Neoptera</taxon>
        <taxon>Endopterygota</taxon>
        <taxon>Lepidoptera</taxon>
        <taxon>Glossata</taxon>
        <taxon>Ditrysia</taxon>
        <taxon>Tortricoidea</taxon>
        <taxon>Tortricidae</taxon>
        <taxon>Olethreutinae</taxon>
        <taxon>Grapholitini</taxon>
        <taxon>Leguminivora</taxon>
    </lineage>
</organism>
<dbReference type="PANTHER" id="PTHR22576:SF41">
    <property type="entry name" value="CASPASE 14, APOPTOSIS-RELATED CYSTEINE PEPTIDASE"/>
    <property type="match status" value="1"/>
</dbReference>
<feature type="chain" id="PRO_5016889192" evidence="3">
    <location>
        <begin position="28"/>
        <end position="544"/>
    </location>
</feature>
<dbReference type="InterPro" id="IPR015917">
    <property type="entry name" value="Pept_C14A"/>
</dbReference>
<dbReference type="AlphaFoldDB" id="A0A346RAD7"/>
<dbReference type="OrthoDB" id="6044770at2759"/>
<dbReference type="GO" id="GO:0004197">
    <property type="term" value="F:cysteine-type endopeptidase activity"/>
    <property type="evidence" value="ECO:0007669"/>
    <property type="project" value="InterPro"/>
</dbReference>
<dbReference type="PRINTS" id="PR00376">
    <property type="entry name" value="IL1BCENZYME"/>
</dbReference>
<accession>A0A346RAD7</accession>
<dbReference type="PROSITE" id="PS50207">
    <property type="entry name" value="CASPASE_P10"/>
    <property type="match status" value="1"/>
</dbReference>
<dbReference type="InterPro" id="IPR001309">
    <property type="entry name" value="Pept_C14_p20"/>
</dbReference>
<evidence type="ECO:0000259" key="4">
    <source>
        <dbReference type="PROSITE" id="PS50207"/>
    </source>
</evidence>
<feature type="domain" description="Caspase family p20" evidence="5">
    <location>
        <begin position="315"/>
        <end position="447"/>
    </location>
</feature>
<dbReference type="GO" id="GO:0006508">
    <property type="term" value="P:proteolysis"/>
    <property type="evidence" value="ECO:0007669"/>
    <property type="project" value="InterPro"/>
</dbReference>
<reference evidence="6" key="1">
    <citation type="journal article" date="2018" name="PeerJ">
        <title>RNA interference-mediated silencing of genes involved in the immune responses of the soybean pod borer Leguminivora glycinivorella (Lepidoptera: Olethreutidae).</title>
        <authorList>
            <person name="Ran R."/>
            <person name="Li T."/>
            <person name="Liu X."/>
            <person name="Ni H."/>
            <person name="Li W."/>
            <person name="Meng F."/>
        </authorList>
    </citation>
    <scope>NUCLEOTIDE SEQUENCE</scope>
</reference>
<name>A0A346RAD7_9NEOP</name>
<dbReference type="InterPro" id="IPR011600">
    <property type="entry name" value="Pept_C14_caspase"/>
</dbReference>
<evidence type="ECO:0000313" key="6">
    <source>
        <dbReference type="EMBL" id="AXS59137.1"/>
    </source>
</evidence>
<dbReference type="SUPFAM" id="SSF52129">
    <property type="entry name" value="Caspase-like"/>
    <property type="match status" value="1"/>
</dbReference>
<feature type="domain" description="Caspase family p10" evidence="4">
    <location>
        <begin position="462"/>
        <end position="542"/>
    </location>
</feature>
<evidence type="ECO:0000256" key="1">
    <source>
        <dbReference type="ARBA" id="ARBA00010134"/>
    </source>
</evidence>
<feature type="signal peptide" evidence="3">
    <location>
        <begin position="1"/>
        <end position="27"/>
    </location>
</feature>
<dbReference type="InterPro" id="IPR002138">
    <property type="entry name" value="Pept_C14_p10"/>
</dbReference>
<keyword evidence="3" id="KW-0732">Signal</keyword>
<dbReference type="PROSITE" id="PS01122">
    <property type="entry name" value="CASPASE_CYS"/>
    <property type="match status" value="1"/>
</dbReference>
<dbReference type="Gene3D" id="3.40.50.1460">
    <property type="match status" value="1"/>
</dbReference>
<dbReference type="SMART" id="SM00115">
    <property type="entry name" value="CASc"/>
    <property type="match status" value="1"/>
</dbReference>
<evidence type="ECO:0000256" key="2">
    <source>
        <dbReference type="RuleBase" id="RU003971"/>
    </source>
</evidence>